<dbReference type="OrthoDB" id="1932457at2759"/>
<feature type="compositionally biased region" description="Low complexity" evidence="1">
    <location>
        <begin position="191"/>
        <end position="204"/>
    </location>
</feature>
<gene>
    <name evidence="2" type="ORF">GOP47_0016240</name>
</gene>
<evidence type="ECO:0000256" key="1">
    <source>
        <dbReference type="SAM" id="MobiDB-lite"/>
    </source>
</evidence>
<feature type="region of interest" description="Disordered" evidence="1">
    <location>
        <begin position="140"/>
        <end position="168"/>
    </location>
</feature>
<feature type="region of interest" description="Disordered" evidence="1">
    <location>
        <begin position="346"/>
        <end position="372"/>
    </location>
</feature>
<evidence type="ECO:0000313" key="3">
    <source>
        <dbReference type="Proteomes" id="UP000886520"/>
    </source>
</evidence>
<comment type="caution">
    <text evidence="2">The sequence shown here is derived from an EMBL/GenBank/DDBJ whole genome shotgun (WGS) entry which is preliminary data.</text>
</comment>
<feature type="region of interest" description="Disordered" evidence="1">
    <location>
        <begin position="181"/>
        <end position="214"/>
    </location>
</feature>
<dbReference type="AlphaFoldDB" id="A0A9D4UHB2"/>
<dbReference type="InterPro" id="IPR044171">
    <property type="entry name" value="LAX2-like"/>
</dbReference>
<dbReference type="Proteomes" id="UP000886520">
    <property type="component" value="Chromosome 16"/>
</dbReference>
<sequence>MISAPQTVNWACRVQLIAHVSAERAAPTIFGCRDFSESSNSNKRKKANILISHSFKMQTDEEPNINHPADELFSKQSGAGQLAKEEEAAALNLHHMQHADHHRLIDRQASGTNRMYIEYHEVEGYAGAAGDEARIIVDGGMLQPPPRNAAHAIKENSGSSDGSAAYFSGDSDLTAEPILGRSFGIDDNEGDGAAKSSNSGSSSAPHGIKPPRNLMTLRDNQAHHASFAPFNNSARQACSGNRLNMVNIEKTCSDVNEEVGYASGQNMATSTALITNYVTAAPSISTTSAPSCQCQNPSETMHEQEEQQMRSSYRLCSKSSAQECADSGRNLRESWLELRLGFMSPRHDQSRGRQGGLGGNHLAGKKYDESGDEERLQWKESEWTAAVDAMESQEERVTTTTLQLLPEDRPKEVTEATYCTSSGVAGSGYAPYRVQKPVMIPLRNPPPVDEVANNMNISGLYPSCVPPVYDHPSMASTFLQYSSGTPIEMSSFHRLITSRTVPSAACAGRPLVQNVQAGATSAASSQYLDQLLPLSNQTVPHPGSLLPCASERRPNPYHHHIPQERISWSSEALASIPVAGAAPPSTPVTFTTSHAVQPPDQVYRPTASLGWLPGSDGRPWSASSIYNMTSPAQAAQIQNNMSWQGLLRSMANDPLLHAHALMRDHVPPMHSTSQLDDGANLMPISAENMARRRHLFTSQLCGPSARPASSVRSYMNTSATVMAAPHAGRRLRLASSVQRSNDLWFSLQEDDTFLEDQKDQLSSRCTQKLYLRIRDAGKMQISVVKSYLIKKLGSAGPHHYNPDEVDITCRGQILSPSLTIQHVRDTIWLNKDVEVEAVGFRYTTSHINNAHNRVMALCYQRHHASQTLTLNLLTI</sequence>
<organism evidence="2 3">
    <name type="scientific">Adiantum capillus-veneris</name>
    <name type="common">Maidenhair fern</name>
    <dbReference type="NCBI Taxonomy" id="13818"/>
    <lineage>
        <taxon>Eukaryota</taxon>
        <taxon>Viridiplantae</taxon>
        <taxon>Streptophyta</taxon>
        <taxon>Embryophyta</taxon>
        <taxon>Tracheophyta</taxon>
        <taxon>Polypodiopsida</taxon>
        <taxon>Polypodiidae</taxon>
        <taxon>Polypodiales</taxon>
        <taxon>Pteridineae</taxon>
        <taxon>Pteridaceae</taxon>
        <taxon>Vittarioideae</taxon>
        <taxon>Adiantum</taxon>
    </lineage>
</organism>
<dbReference type="PANTHER" id="PTHR47290">
    <property type="entry name" value="RING FINGER PROTEIN"/>
    <property type="match status" value="1"/>
</dbReference>
<evidence type="ECO:0000313" key="2">
    <source>
        <dbReference type="EMBL" id="KAI5067895.1"/>
    </source>
</evidence>
<dbReference type="PANTHER" id="PTHR47290:SF4">
    <property type="entry name" value="RING FINGER PROTEIN"/>
    <property type="match status" value="1"/>
</dbReference>
<dbReference type="EMBL" id="JABFUD020000016">
    <property type="protein sequence ID" value="KAI5067895.1"/>
    <property type="molecule type" value="Genomic_DNA"/>
</dbReference>
<protein>
    <submittedName>
        <fullName evidence="2">Uncharacterized protein</fullName>
    </submittedName>
</protein>
<proteinExistence type="predicted"/>
<name>A0A9D4UHB2_ADICA</name>
<keyword evidence="3" id="KW-1185">Reference proteome</keyword>
<feature type="region of interest" description="Disordered" evidence="1">
    <location>
        <begin position="585"/>
        <end position="609"/>
    </location>
</feature>
<accession>A0A9D4UHB2</accession>
<reference evidence="2" key="1">
    <citation type="submission" date="2021-01" db="EMBL/GenBank/DDBJ databases">
        <title>Adiantum capillus-veneris genome.</title>
        <authorList>
            <person name="Fang Y."/>
            <person name="Liao Q."/>
        </authorList>
    </citation>
    <scope>NUCLEOTIDE SEQUENCE</scope>
    <source>
        <strain evidence="2">H3</strain>
        <tissue evidence="2">Leaf</tissue>
    </source>
</reference>